<comment type="caution">
    <text evidence="1">The sequence shown here is derived from an EMBL/GenBank/DDBJ whole genome shotgun (WGS) entry which is preliminary data.</text>
</comment>
<dbReference type="EMBL" id="AJSR01000855">
    <property type="protein sequence ID" value="EKM32173.1"/>
    <property type="molecule type" value="Genomic_DNA"/>
</dbReference>
<evidence type="ECO:0000313" key="2">
    <source>
        <dbReference type="Proteomes" id="UP000008367"/>
    </source>
</evidence>
<protein>
    <submittedName>
        <fullName evidence="1">MscS Mechanosensitive ion channel domain protein</fullName>
    </submittedName>
</protein>
<sequence>AREDLFRQHGFTS</sequence>
<reference evidence="1 2" key="1">
    <citation type="submission" date="2012-10" db="EMBL/GenBank/DDBJ databases">
        <title>Genome sequence of Vibrio Cholerae HENC-02.</title>
        <authorList>
            <person name="Eppinger M."/>
            <person name="Hasan N.A."/>
            <person name="Sengamalay N."/>
            <person name="Hine E."/>
            <person name="Su Q."/>
            <person name="Daugherty S.C."/>
            <person name="Young S."/>
            <person name="Sadzewicz L."/>
            <person name="Tallon L."/>
            <person name="Cebula T.A."/>
            <person name="Ravel J."/>
            <person name="Colwell R.R."/>
        </authorList>
    </citation>
    <scope>NUCLEOTIDE SEQUENCE [LARGE SCALE GENOMIC DNA]</scope>
    <source>
        <strain evidence="1 2">HENC-02</strain>
    </source>
</reference>
<organism evidence="1 2">
    <name type="scientific">Vibrio harveyi</name>
    <name type="common">Beneckea harveyi</name>
    <dbReference type="NCBI Taxonomy" id="669"/>
    <lineage>
        <taxon>Bacteria</taxon>
        <taxon>Pseudomonadati</taxon>
        <taxon>Pseudomonadota</taxon>
        <taxon>Gammaproteobacteria</taxon>
        <taxon>Vibrionales</taxon>
        <taxon>Vibrionaceae</taxon>
        <taxon>Vibrio</taxon>
    </lineage>
</organism>
<accession>A0A454D0H6</accession>
<gene>
    <name evidence="1" type="ORF">VCHENC02_2241C</name>
</gene>
<proteinExistence type="predicted"/>
<evidence type="ECO:0000313" key="1">
    <source>
        <dbReference type="EMBL" id="EKM32173.1"/>
    </source>
</evidence>
<dbReference type="Proteomes" id="UP000008367">
    <property type="component" value="Unassembled WGS sequence"/>
</dbReference>
<feature type="non-terminal residue" evidence="1">
    <location>
        <position position="1"/>
    </location>
</feature>
<name>A0A454D0H6_VIBHA</name>